<dbReference type="Gene3D" id="1.20.1250.20">
    <property type="entry name" value="MFS general substrate transporter like domains"/>
    <property type="match status" value="1"/>
</dbReference>
<accession>A0A378LJ34</accession>
<keyword evidence="5 7" id="KW-1133">Transmembrane helix</keyword>
<dbReference type="PANTHER" id="PTHR23517">
    <property type="entry name" value="RESISTANCE PROTEIN MDTM, PUTATIVE-RELATED-RELATED"/>
    <property type="match status" value="1"/>
</dbReference>
<gene>
    <name evidence="9" type="ORF">Lstg_1285</name>
    <name evidence="10" type="ORF">NCTC11991_02707</name>
</gene>
<evidence type="ECO:0000313" key="9">
    <source>
        <dbReference type="EMBL" id="KTD78550.1"/>
    </source>
</evidence>
<evidence type="ECO:0000256" key="3">
    <source>
        <dbReference type="ARBA" id="ARBA00022475"/>
    </source>
</evidence>
<reference evidence="9 11" key="1">
    <citation type="submission" date="2015-11" db="EMBL/GenBank/DDBJ databases">
        <title>Genomic analysis of 38 Legionella species identifies large and diverse effector repertoires.</title>
        <authorList>
            <person name="Burstein D."/>
            <person name="Amaro F."/>
            <person name="Zusman T."/>
            <person name="Lifshitz Z."/>
            <person name="Cohen O."/>
            <person name="Gilbert J.A."/>
            <person name="Pupko T."/>
            <person name="Shuman H.A."/>
            <person name="Segal G."/>
        </authorList>
    </citation>
    <scope>NUCLEOTIDE SEQUENCE [LARGE SCALE GENOMIC DNA]</scope>
    <source>
        <strain evidence="9 11">SC-18-C9</strain>
    </source>
</reference>
<evidence type="ECO:0000256" key="7">
    <source>
        <dbReference type="SAM" id="Phobius"/>
    </source>
</evidence>
<keyword evidence="2" id="KW-0813">Transport</keyword>
<dbReference type="EMBL" id="LNYZ01000009">
    <property type="protein sequence ID" value="KTD78550.1"/>
    <property type="molecule type" value="Genomic_DNA"/>
</dbReference>
<dbReference type="SUPFAM" id="SSF103473">
    <property type="entry name" value="MFS general substrate transporter"/>
    <property type="match status" value="1"/>
</dbReference>
<dbReference type="InterPro" id="IPR050171">
    <property type="entry name" value="MFS_Transporters"/>
</dbReference>
<dbReference type="Proteomes" id="UP000054820">
    <property type="component" value="Unassembled WGS sequence"/>
</dbReference>
<dbReference type="Pfam" id="PF07690">
    <property type="entry name" value="MFS_1"/>
    <property type="match status" value="1"/>
</dbReference>
<dbReference type="AlphaFoldDB" id="A0A378LJ34"/>
<sequence>MRSFGPNLKLIWCLLSGIVCVNTAKFMCLPFLILFLNHNTHVSLWISGLVCGIAPFCSIFGGFIGGQLSDKYGRIPLLYISIFTSACIFILIGLSWQINSRYLQLILIGILNGMFGLFSSFFQPVALALLSELVDEKDRELFFHLRYSAMNIGAVLGPLLAVYLGVTLSSTAFYIAGSIYFIFGCSLYIVLLMEQRLFSRNKQSNVSLSATLRVISLDRRLLNFILFNIVFALCYSQIDSTLAQYISLQINDGPRVYSLTIALNAFFVLIGQAPIFLLCKGMPKHQAIFYGCFLFFLGCVGFSCCGNKESYFYYSILIITVGELFIFPFAFLFVDDIAPLHLKGSYFGALAFRELGLGLGPILGGVILESFGGQILFIIIGMLSLISYFFVYLGECRKPRPYEQPLGRAFNNME</sequence>
<dbReference type="EMBL" id="UGOY01000001">
    <property type="protein sequence ID" value="STY24091.1"/>
    <property type="molecule type" value="Genomic_DNA"/>
</dbReference>
<evidence type="ECO:0000313" key="11">
    <source>
        <dbReference type="Proteomes" id="UP000054820"/>
    </source>
</evidence>
<comment type="subcellular location">
    <subcellularLocation>
        <location evidence="1">Cell membrane</location>
        <topology evidence="1">Multi-pass membrane protein</topology>
    </subcellularLocation>
</comment>
<feature type="transmembrane region" description="Helical" evidence="7">
    <location>
        <begin position="77"/>
        <end position="96"/>
    </location>
</feature>
<feature type="transmembrane region" description="Helical" evidence="7">
    <location>
        <begin position="102"/>
        <end position="130"/>
    </location>
</feature>
<feature type="transmembrane region" description="Helical" evidence="7">
    <location>
        <begin position="172"/>
        <end position="193"/>
    </location>
</feature>
<evidence type="ECO:0000256" key="2">
    <source>
        <dbReference type="ARBA" id="ARBA00022448"/>
    </source>
</evidence>
<feature type="transmembrane region" description="Helical" evidence="7">
    <location>
        <begin position="258"/>
        <end position="278"/>
    </location>
</feature>
<name>A0A378LJ34_9GAMM</name>
<reference evidence="10 12" key="2">
    <citation type="submission" date="2018-06" db="EMBL/GenBank/DDBJ databases">
        <authorList>
            <consortium name="Pathogen Informatics"/>
            <person name="Doyle S."/>
        </authorList>
    </citation>
    <scope>NUCLEOTIDE SEQUENCE [LARGE SCALE GENOMIC DNA]</scope>
    <source>
        <strain evidence="10 12">NCTC11991</strain>
    </source>
</reference>
<feature type="transmembrane region" description="Helical" evidence="7">
    <location>
        <begin position="287"/>
        <end position="305"/>
    </location>
</feature>
<feature type="transmembrane region" description="Helical" evidence="7">
    <location>
        <begin position="42"/>
        <end position="65"/>
    </location>
</feature>
<dbReference type="GO" id="GO:0005886">
    <property type="term" value="C:plasma membrane"/>
    <property type="evidence" value="ECO:0007669"/>
    <property type="project" value="UniProtKB-SubCell"/>
</dbReference>
<keyword evidence="4 7" id="KW-0812">Transmembrane</keyword>
<dbReference type="OrthoDB" id="3237211at2"/>
<evidence type="ECO:0000256" key="1">
    <source>
        <dbReference type="ARBA" id="ARBA00004651"/>
    </source>
</evidence>
<feature type="domain" description="Major facilitator superfamily (MFS) profile" evidence="8">
    <location>
        <begin position="1"/>
        <end position="399"/>
    </location>
</feature>
<feature type="transmembrane region" description="Helical" evidence="7">
    <location>
        <begin position="311"/>
        <end position="334"/>
    </location>
</feature>
<dbReference type="GO" id="GO:0022857">
    <property type="term" value="F:transmembrane transporter activity"/>
    <property type="evidence" value="ECO:0007669"/>
    <property type="project" value="InterPro"/>
</dbReference>
<protein>
    <submittedName>
        <fullName evidence="10">Major facilitator superfamily (MFS) transporter</fullName>
    </submittedName>
</protein>
<evidence type="ECO:0000313" key="12">
    <source>
        <dbReference type="Proteomes" id="UP000255110"/>
    </source>
</evidence>
<dbReference type="InterPro" id="IPR011701">
    <property type="entry name" value="MFS"/>
</dbReference>
<feature type="transmembrane region" description="Helical" evidence="7">
    <location>
        <begin position="142"/>
        <end position="166"/>
    </location>
</feature>
<dbReference type="STRING" id="460.Lstg_1285"/>
<evidence type="ECO:0000256" key="6">
    <source>
        <dbReference type="ARBA" id="ARBA00023136"/>
    </source>
</evidence>
<dbReference type="Proteomes" id="UP000255110">
    <property type="component" value="Unassembled WGS sequence"/>
</dbReference>
<evidence type="ECO:0000256" key="5">
    <source>
        <dbReference type="ARBA" id="ARBA00022989"/>
    </source>
</evidence>
<dbReference type="InterPro" id="IPR036259">
    <property type="entry name" value="MFS_trans_sf"/>
</dbReference>
<feature type="transmembrane region" description="Helical" evidence="7">
    <location>
        <begin position="12"/>
        <end position="36"/>
    </location>
</feature>
<organism evidence="10 12">
    <name type="scientific">Legionella steigerwaltii</name>
    <dbReference type="NCBI Taxonomy" id="460"/>
    <lineage>
        <taxon>Bacteria</taxon>
        <taxon>Pseudomonadati</taxon>
        <taxon>Pseudomonadota</taxon>
        <taxon>Gammaproteobacteria</taxon>
        <taxon>Legionellales</taxon>
        <taxon>Legionellaceae</taxon>
        <taxon>Legionella</taxon>
    </lineage>
</organism>
<proteinExistence type="predicted"/>
<dbReference type="RefSeq" id="WP_058476860.1">
    <property type="nucleotide sequence ID" value="NZ_CAAAIO010000014.1"/>
</dbReference>
<dbReference type="PANTHER" id="PTHR23517:SF2">
    <property type="entry name" value="MULTIDRUG RESISTANCE PROTEIN MDTH"/>
    <property type="match status" value="1"/>
</dbReference>
<dbReference type="InterPro" id="IPR020846">
    <property type="entry name" value="MFS_dom"/>
</dbReference>
<evidence type="ECO:0000256" key="4">
    <source>
        <dbReference type="ARBA" id="ARBA00022692"/>
    </source>
</evidence>
<feature type="transmembrane region" description="Helical" evidence="7">
    <location>
        <begin position="374"/>
        <end position="393"/>
    </location>
</feature>
<keyword evidence="6 7" id="KW-0472">Membrane</keyword>
<dbReference type="PROSITE" id="PS50850">
    <property type="entry name" value="MFS"/>
    <property type="match status" value="1"/>
</dbReference>
<evidence type="ECO:0000313" key="10">
    <source>
        <dbReference type="EMBL" id="STY24091.1"/>
    </source>
</evidence>
<keyword evidence="11" id="KW-1185">Reference proteome</keyword>
<evidence type="ECO:0000259" key="8">
    <source>
        <dbReference type="PROSITE" id="PS50850"/>
    </source>
</evidence>
<feature type="transmembrane region" description="Helical" evidence="7">
    <location>
        <begin position="346"/>
        <end position="368"/>
    </location>
</feature>
<keyword evidence="3" id="KW-1003">Cell membrane</keyword>
<feature type="transmembrane region" description="Helical" evidence="7">
    <location>
        <begin position="221"/>
        <end position="238"/>
    </location>
</feature>